<keyword evidence="10 13" id="KW-0648">Protein biosynthesis</keyword>
<dbReference type="InterPro" id="IPR012675">
    <property type="entry name" value="Beta-grasp_dom_sf"/>
</dbReference>
<dbReference type="InterPro" id="IPR002320">
    <property type="entry name" value="Thr-tRNA-ligase_IIa"/>
</dbReference>
<keyword evidence="8 13" id="KW-0067">ATP-binding</keyword>
<dbReference type="Gene3D" id="3.30.54.20">
    <property type="match status" value="1"/>
</dbReference>
<dbReference type="SUPFAM" id="SSF52954">
    <property type="entry name" value="Class II aaRS ABD-related"/>
    <property type="match status" value="1"/>
</dbReference>
<evidence type="ECO:0000256" key="4">
    <source>
        <dbReference type="ARBA" id="ARBA00022598"/>
    </source>
</evidence>
<dbReference type="InterPro" id="IPR033728">
    <property type="entry name" value="ThrRS_core"/>
</dbReference>
<evidence type="ECO:0000256" key="8">
    <source>
        <dbReference type="ARBA" id="ARBA00022840"/>
    </source>
</evidence>
<dbReference type="PANTHER" id="PTHR11451:SF44">
    <property type="entry name" value="THREONINE--TRNA LIGASE, CHLOROPLASTIC_MITOCHONDRIAL 2"/>
    <property type="match status" value="1"/>
</dbReference>
<dbReference type="InterPro" id="IPR012947">
    <property type="entry name" value="tRNA_SAD"/>
</dbReference>
<protein>
    <recommendedName>
        <fullName evidence="13">Threonine--tRNA ligase</fullName>
        <ecNumber evidence="13">6.1.1.3</ecNumber>
    </recommendedName>
    <alternativeName>
        <fullName evidence="13">Threonyl-tRNA synthetase</fullName>
        <shortName evidence="13">ThrRS</shortName>
    </alternativeName>
</protein>
<evidence type="ECO:0000259" key="15">
    <source>
        <dbReference type="PROSITE" id="PS51880"/>
    </source>
</evidence>
<sequence>MSDGKIMITLPDGSKKELDKGASGLDVAMSISEGLARNVLAAEVNGEVWDATRPIHTDATIKLLTWNDDKGKSTFWHSSAHLMAEALEALYPGIQLGIGPAIEGGFYYDVDFGDQSFDSDNLKLIEDKMLELARQKNEYIREGISKSDAVAYFKEKGDVYKLDLLEGLEDGSITFYKQGNFTDLCRGPHIPNTGFIKAAKILNVAGAYWRGDEKNKQLTRLYAITFPKQKELTEHLELLEEAKKRDHRKLGKELELFTFSQKVGQGLPLWLPKGAMLRERLENFLKRAQVKAGYSPVVTPHIGHKELYVTSGHYEKYGEDSFQPIRTPNEGEEFFLKPMNCPHHCEIYKAKPKSYKDLPVRFAEFGTVYRYEQSGELHGLTRVRGFTQDDAHIFCTPDQVKDEFLKVIDLVLYVFKALGFEEYTAQISLRDPENKAKYIGSDENWAKAESAIQEAAAEKGLKTVTEYGEAAFYGPKLDFMVKDALKRSWQLGTIQVDYNLPERFELEYTGSDNQKYRPVMLHRAPFGSLERFVAVLTEHCAGNYPLWLTPDQIAVLPISEKYAAYAEQVYSFMEENDIRGFIDHRDEKIGRKIRDAETKKIPFMLIVGEKEQEEGKVSARRHGEGDLGSFTQDEFAALFRQAATIKV</sequence>
<evidence type="ECO:0000256" key="5">
    <source>
        <dbReference type="ARBA" id="ARBA00022723"/>
    </source>
</evidence>
<dbReference type="Proteomes" id="UP001065174">
    <property type="component" value="Chromosome"/>
</dbReference>
<evidence type="ECO:0000256" key="9">
    <source>
        <dbReference type="ARBA" id="ARBA00022884"/>
    </source>
</evidence>
<accession>A0ABY6CN84</accession>
<dbReference type="InterPro" id="IPR018163">
    <property type="entry name" value="Thr/Ala-tRNA-synth_IIc_edit"/>
</dbReference>
<dbReference type="CDD" id="cd00860">
    <property type="entry name" value="ThrRS_anticodon"/>
    <property type="match status" value="1"/>
</dbReference>
<feature type="domain" description="TGS" evidence="15">
    <location>
        <begin position="4"/>
        <end position="65"/>
    </location>
</feature>
<evidence type="ECO:0000313" key="16">
    <source>
        <dbReference type="EMBL" id="UXP31971.1"/>
    </source>
</evidence>
<dbReference type="InterPro" id="IPR012676">
    <property type="entry name" value="TGS-like"/>
</dbReference>
<dbReference type="InterPro" id="IPR036621">
    <property type="entry name" value="Anticodon-bd_dom_sf"/>
</dbReference>
<name>A0ABY6CN84_9BACT</name>
<comment type="catalytic activity">
    <reaction evidence="12 13">
        <text>tRNA(Thr) + L-threonine + ATP = L-threonyl-tRNA(Thr) + AMP + diphosphate + H(+)</text>
        <dbReference type="Rhea" id="RHEA:24624"/>
        <dbReference type="Rhea" id="RHEA-COMP:9670"/>
        <dbReference type="Rhea" id="RHEA-COMP:9704"/>
        <dbReference type="ChEBI" id="CHEBI:15378"/>
        <dbReference type="ChEBI" id="CHEBI:30616"/>
        <dbReference type="ChEBI" id="CHEBI:33019"/>
        <dbReference type="ChEBI" id="CHEBI:57926"/>
        <dbReference type="ChEBI" id="CHEBI:78442"/>
        <dbReference type="ChEBI" id="CHEBI:78534"/>
        <dbReference type="ChEBI" id="CHEBI:456215"/>
        <dbReference type="EC" id="6.1.1.3"/>
    </reaction>
</comment>
<dbReference type="PROSITE" id="PS50862">
    <property type="entry name" value="AA_TRNA_LIGASE_II"/>
    <property type="match status" value="1"/>
</dbReference>
<keyword evidence="7 13" id="KW-0862">Zinc</keyword>
<comment type="caution">
    <text evidence="13">Lacks conserved residue(s) required for the propagation of feature annotation.</text>
</comment>
<proteinExistence type="inferred from homology"/>
<comment type="subunit">
    <text evidence="13">Homodimer.</text>
</comment>
<evidence type="ECO:0000256" key="13">
    <source>
        <dbReference type="HAMAP-Rule" id="MF_00184"/>
    </source>
</evidence>
<dbReference type="InterPro" id="IPR004095">
    <property type="entry name" value="TGS"/>
</dbReference>
<dbReference type="SUPFAM" id="SSF55681">
    <property type="entry name" value="Class II aaRS and biotin synthetases"/>
    <property type="match status" value="1"/>
</dbReference>
<dbReference type="PROSITE" id="PS51880">
    <property type="entry name" value="TGS"/>
    <property type="match status" value="1"/>
</dbReference>
<dbReference type="InterPro" id="IPR002314">
    <property type="entry name" value="aa-tRNA-synt_IIb"/>
</dbReference>
<evidence type="ECO:0000256" key="10">
    <source>
        <dbReference type="ARBA" id="ARBA00022917"/>
    </source>
</evidence>
<dbReference type="CDD" id="cd00771">
    <property type="entry name" value="ThrRS_core"/>
    <property type="match status" value="1"/>
</dbReference>
<feature type="binding site" evidence="13">
    <location>
        <position position="341"/>
    </location>
    <ligand>
        <name>Zn(2+)</name>
        <dbReference type="ChEBI" id="CHEBI:29105"/>
        <note>catalytic</note>
    </ligand>
</feature>
<dbReference type="HAMAP" id="MF_00184">
    <property type="entry name" value="Thr_tRNA_synth"/>
    <property type="match status" value="1"/>
</dbReference>
<keyword evidence="2 13" id="KW-0963">Cytoplasm</keyword>
<evidence type="ECO:0000313" key="17">
    <source>
        <dbReference type="Proteomes" id="UP001065174"/>
    </source>
</evidence>
<evidence type="ECO:0000256" key="1">
    <source>
        <dbReference type="ARBA" id="ARBA00008226"/>
    </source>
</evidence>
<dbReference type="CDD" id="cd01667">
    <property type="entry name" value="TGS_ThrRS"/>
    <property type="match status" value="1"/>
</dbReference>
<reference evidence="16" key="1">
    <citation type="submission" date="2022-09" db="EMBL/GenBank/DDBJ databases">
        <title>Comparative genomics and taxonomic characterization of three novel marine species of genus Reichenbachiella exhibiting antioxidant and polysaccharide degradation activities.</title>
        <authorList>
            <person name="Muhammad N."/>
            <person name="Lee Y.-J."/>
            <person name="Ko J."/>
            <person name="Kim S.-G."/>
        </authorList>
    </citation>
    <scope>NUCLEOTIDE SEQUENCE</scope>
    <source>
        <strain evidence="16">BKB1-1</strain>
    </source>
</reference>
<dbReference type="SMART" id="SM00863">
    <property type="entry name" value="tRNA_SAD"/>
    <property type="match status" value="1"/>
</dbReference>
<dbReference type="Pfam" id="PF02824">
    <property type="entry name" value="TGS"/>
    <property type="match status" value="1"/>
</dbReference>
<dbReference type="InterPro" id="IPR006195">
    <property type="entry name" value="aa-tRNA-synth_II"/>
</dbReference>
<evidence type="ECO:0000256" key="6">
    <source>
        <dbReference type="ARBA" id="ARBA00022741"/>
    </source>
</evidence>
<dbReference type="Pfam" id="PF03129">
    <property type="entry name" value="HGTP_anticodon"/>
    <property type="match status" value="1"/>
</dbReference>
<dbReference type="RefSeq" id="WP_262309410.1">
    <property type="nucleotide sequence ID" value="NZ_CP106679.1"/>
</dbReference>
<dbReference type="PRINTS" id="PR01047">
    <property type="entry name" value="TRNASYNTHTHR"/>
</dbReference>
<dbReference type="Gene3D" id="3.30.930.10">
    <property type="entry name" value="Bira Bifunctional Protein, Domain 2"/>
    <property type="match status" value="1"/>
</dbReference>
<gene>
    <name evidence="13 16" type="primary">thrS</name>
    <name evidence="16" type="ORF">N6H18_16625</name>
</gene>
<evidence type="ECO:0000256" key="3">
    <source>
        <dbReference type="ARBA" id="ARBA00022555"/>
    </source>
</evidence>
<evidence type="ECO:0000256" key="12">
    <source>
        <dbReference type="ARBA" id="ARBA00049515"/>
    </source>
</evidence>
<dbReference type="Pfam" id="PF07973">
    <property type="entry name" value="tRNA_SAD"/>
    <property type="match status" value="1"/>
</dbReference>
<dbReference type="Gene3D" id="3.40.50.800">
    <property type="entry name" value="Anticodon-binding domain"/>
    <property type="match status" value="1"/>
</dbReference>
<keyword evidence="9 13" id="KW-0694">RNA-binding</keyword>
<keyword evidence="4 13" id="KW-0436">Ligase</keyword>
<organism evidence="16 17">
    <name type="scientific">Reichenbachiella agarivorans</name>
    <dbReference type="NCBI Taxonomy" id="2979464"/>
    <lineage>
        <taxon>Bacteria</taxon>
        <taxon>Pseudomonadati</taxon>
        <taxon>Bacteroidota</taxon>
        <taxon>Cytophagia</taxon>
        <taxon>Cytophagales</taxon>
        <taxon>Reichenbachiellaceae</taxon>
        <taxon>Reichenbachiella</taxon>
    </lineage>
</organism>
<dbReference type="PANTHER" id="PTHR11451">
    <property type="entry name" value="THREONINE-TRNA LIGASE"/>
    <property type="match status" value="1"/>
</dbReference>
<comment type="cofactor">
    <cofactor evidence="13">
        <name>Zn(2+)</name>
        <dbReference type="ChEBI" id="CHEBI:29105"/>
    </cofactor>
    <text evidence="13">Binds 1 zinc ion per subunit.</text>
</comment>
<dbReference type="GO" id="GO:0004829">
    <property type="term" value="F:threonine-tRNA ligase activity"/>
    <property type="evidence" value="ECO:0007669"/>
    <property type="project" value="UniProtKB-EC"/>
</dbReference>
<dbReference type="InterPro" id="IPR047246">
    <property type="entry name" value="ThrRS_anticodon"/>
</dbReference>
<dbReference type="SUPFAM" id="SSF81271">
    <property type="entry name" value="TGS-like"/>
    <property type="match status" value="1"/>
</dbReference>
<feature type="binding site" evidence="13">
    <location>
        <position position="392"/>
    </location>
    <ligand>
        <name>Zn(2+)</name>
        <dbReference type="ChEBI" id="CHEBI:29105"/>
        <note>catalytic</note>
    </ligand>
</feature>
<dbReference type="EC" id="6.1.1.3" evidence="13"/>
<dbReference type="EMBL" id="CP106679">
    <property type="protein sequence ID" value="UXP31971.1"/>
    <property type="molecule type" value="Genomic_DNA"/>
</dbReference>
<comment type="similarity">
    <text evidence="1 13">Belongs to the class-II aminoacyl-tRNA synthetase family.</text>
</comment>
<evidence type="ECO:0000256" key="2">
    <source>
        <dbReference type="ARBA" id="ARBA00022490"/>
    </source>
</evidence>
<evidence type="ECO:0000256" key="11">
    <source>
        <dbReference type="ARBA" id="ARBA00023146"/>
    </source>
</evidence>
<keyword evidence="17" id="KW-1185">Reference proteome</keyword>
<comment type="subcellular location">
    <subcellularLocation>
        <location evidence="13">Cytoplasm</location>
    </subcellularLocation>
</comment>
<keyword evidence="6 13" id="KW-0547">Nucleotide-binding</keyword>
<feature type="binding site" evidence="13">
    <location>
        <position position="522"/>
    </location>
    <ligand>
        <name>Zn(2+)</name>
        <dbReference type="ChEBI" id="CHEBI:29105"/>
        <note>catalytic</note>
    </ligand>
</feature>
<dbReference type="NCBIfam" id="TIGR00418">
    <property type="entry name" value="thrS"/>
    <property type="match status" value="1"/>
</dbReference>
<dbReference type="Gene3D" id="3.10.20.30">
    <property type="match status" value="1"/>
</dbReference>
<keyword evidence="11 13" id="KW-0030">Aminoacyl-tRNA synthetase</keyword>
<feature type="domain" description="Aminoacyl-transfer RNA synthetases class-II family profile" evidence="14">
    <location>
        <begin position="246"/>
        <end position="557"/>
    </location>
</feature>
<dbReference type="InterPro" id="IPR045864">
    <property type="entry name" value="aa-tRNA-synth_II/BPL/LPL"/>
</dbReference>
<dbReference type="Pfam" id="PF00587">
    <property type="entry name" value="tRNA-synt_2b"/>
    <property type="match status" value="1"/>
</dbReference>
<evidence type="ECO:0000256" key="7">
    <source>
        <dbReference type="ARBA" id="ARBA00022833"/>
    </source>
</evidence>
<keyword evidence="5 13" id="KW-0479">Metal-binding</keyword>
<keyword evidence="3 13" id="KW-0820">tRNA-binding</keyword>
<evidence type="ECO:0000259" key="14">
    <source>
        <dbReference type="PROSITE" id="PS50862"/>
    </source>
</evidence>
<dbReference type="SUPFAM" id="SSF55186">
    <property type="entry name" value="ThrRS/AlaRS common domain"/>
    <property type="match status" value="1"/>
</dbReference>
<dbReference type="Gene3D" id="3.30.980.10">
    <property type="entry name" value="Threonyl-trna Synthetase, Chain A, domain 2"/>
    <property type="match status" value="1"/>
</dbReference>
<dbReference type="InterPro" id="IPR004154">
    <property type="entry name" value="Anticodon-bd"/>
</dbReference>